<dbReference type="PANTHER" id="PTHR33993:SF5">
    <property type="entry name" value="GLYOXALASE"/>
    <property type="match status" value="1"/>
</dbReference>
<dbReference type="Proteomes" id="UP000198551">
    <property type="component" value="Unassembled WGS sequence"/>
</dbReference>
<evidence type="ECO:0000259" key="1">
    <source>
        <dbReference type="PROSITE" id="PS51819"/>
    </source>
</evidence>
<protein>
    <submittedName>
        <fullName evidence="2">Glyoxalase-like domain-containing protein</fullName>
    </submittedName>
</protein>
<dbReference type="AlphaFoldDB" id="A0A1C4YYU6"/>
<proteinExistence type="predicted"/>
<dbReference type="PANTHER" id="PTHR33993">
    <property type="entry name" value="GLYOXALASE-RELATED"/>
    <property type="match status" value="1"/>
</dbReference>
<dbReference type="Gene3D" id="3.10.180.10">
    <property type="entry name" value="2,3-Dihydroxybiphenyl 1,2-Dioxygenase, domain 1"/>
    <property type="match status" value="1"/>
</dbReference>
<name>A0A1C4YYU6_9ACTN</name>
<evidence type="ECO:0000313" key="2">
    <source>
        <dbReference type="EMBL" id="SCF25870.1"/>
    </source>
</evidence>
<keyword evidence="3" id="KW-1185">Reference proteome</keyword>
<evidence type="ECO:0000313" key="3">
    <source>
        <dbReference type="Proteomes" id="UP000198551"/>
    </source>
</evidence>
<accession>A0A1C4YYU6</accession>
<reference evidence="3" key="1">
    <citation type="submission" date="2016-06" db="EMBL/GenBank/DDBJ databases">
        <authorList>
            <person name="Varghese N."/>
        </authorList>
    </citation>
    <scope>NUCLEOTIDE SEQUENCE [LARGE SCALE GENOMIC DNA]</scope>
    <source>
        <strain evidence="3">DSM 45555</strain>
    </source>
</reference>
<dbReference type="Pfam" id="PF00903">
    <property type="entry name" value="Glyoxalase"/>
    <property type="match status" value="1"/>
</dbReference>
<dbReference type="SUPFAM" id="SSF54593">
    <property type="entry name" value="Glyoxalase/Bleomycin resistance protein/Dihydroxybiphenyl dioxygenase"/>
    <property type="match status" value="1"/>
</dbReference>
<dbReference type="InterPro" id="IPR029068">
    <property type="entry name" value="Glyas_Bleomycin-R_OHBP_Dase"/>
</dbReference>
<dbReference type="InterPro" id="IPR037523">
    <property type="entry name" value="VOC_core"/>
</dbReference>
<gene>
    <name evidence="2" type="ORF">GA0070215_113113</name>
</gene>
<dbReference type="PROSITE" id="PS51819">
    <property type="entry name" value="VOC"/>
    <property type="match status" value="1"/>
</dbReference>
<dbReference type="EMBL" id="FMCV01000013">
    <property type="protein sequence ID" value="SCF25870.1"/>
    <property type="molecule type" value="Genomic_DNA"/>
</dbReference>
<feature type="domain" description="VOC" evidence="1">
    <location>
        <begin position="63"/>
        <end position="176"/>
    </location>
</feature>
<dbReference type="InterPro" id="IPR004360">
    <property type="entry name" value="Glyas_Fos-R_dOase_dom"/>
</dbReference>
<dbReference type="InterPro" id="IPR052164">
    <property type="entry name" value="Anthracycline_SecMetBiosynth"/>
</dbReference>
<organism evidence="2 3">
    <name type="scientific">Micromonospora marina</name>
    <dbReference type="NCBI Taxonomy" id="307120"/>
    <lineage>
        <taxon>Bacteria</taxon>
        <taxon>Bacillati</taxon>
        <taxon>Actinomycetota</taxon>
        <taxon>Actinomycetes</taxon>
        <taxon>Micromonosporales</taxon>
        <taxon>Micromonosporaceae</taxon>
        <taxon>Micromonospora</taxon>
    </lineage>
</organism>
<sequence>MVTPFLAPGFLAASFAVSGDRYDPAQSNPARIGSSLKPAGSARSERARKIARRGEDIVERVTGIGGVFFRAHDPDRINHWYATHLGVELAPESYDVSSWWQKPGPTVLAAMPANSEHFGGPEYSWSLNFRVDDLDAMVGQLRDAGIDVEVDPEEYPNGRFASLRDPEGNMVQLWEPAGADARGPA</sequence>